<evidence type="ECO:0000259" key="7">
    <source>
        <dbReference type="PROSITE" id="PS50110"/>
    </source>
</evidence>
<sequence length="544" mass="59661">MTAAQPKRAKTVLVVDDDPFIRAITGASLRSRGFRILEAGNGQEGLDMFQAHGPDLLIVDLKMPVMSGLELLARLSGATPRTPVLVVSGEGGLDEAVEALRLGAWDYLVKPIVSPTVLLHAVDKALERAALIRENEDYRLNLERQVQQRTLELQKANRELEQQFLKQQKLGIIGTLAGGMAHDFNNILSSIVFSTELIRGSVGACETPDPEDLERILRVCQRGTSLIRSVLHFTGKMHEEFTHFSVRDTMLETLDIIRGTTNSRIEVKTRVDHHLGTLFGDPVHMQQILMNLTNNAIHALASTEKPCIEISAVAYDEQQTDIMITDPESMLVVISVSDNGPGVPDEDLSKLCEPFFTTKPRDEGTGLGLFVTQKIVKTLRGKLLFSRNQSGGTTARICLPAHRDRIPDCAECLTIPDIRGNAERILVIESHPEVRASISSCLTRLGYQVRQAESLAQGCGIVQEEPLGFDLILTDDGPPNSLDDLCATVRQLNPAIRIMLVTASPLGSIACSHHAVCRVLLKPVNMVALGQAMHHCLAECHCKI</sequence>
<proteinExistence type="predicted"/>
<dbReference type="InterPro" id="IPR036890">
    <property type="entry name" value="HATPase_C_sf"/>
</dbReference>
<dbReference type="SMART" id="SM00388">
    <property type="entry name" value="HisKA"/>
    <property type="match status" value="1"/>
</dbReference>
<feature type="domain" description="Histidine kinase" evidence="6">
    <location>
        <begin position="179"/>
        <end position="403"/>
    </location>
</feature>
<dbReference type="PANTHER" id="PTHR43547">
    <property type="entry name" value="TWO-COMPONENT HISTIDINE KINASE"/>
    <property type="match status" value="1"/>
</dbReference>
<dbReference type="InterPro" id="IPR036097">
    <property type="entry name" value="HisK_dim/P_sf"/>
</dbReference>
<dbReference type="SMART" id="SM00387">
    <property type="entry name" value="HATPase_c"/>
    <property type="match status" value="1"/>
</dbReference>
<protein>
    <recommendedName>
        <fullName evidence="2">histidine kinase</fullName>
        <ecNumber evidence="2">2.7.13.3</ecNumber>
    </recommendedName>
</protein>
<dbReference type="PROSITE" id="PS50109">
    <property type="entry name" value="HIS_KIN"/>
    <property type="match status" value="1"/>
</dbReference>
<keyword evidence="9" id="KW-1185">Reference proteome</keyword>
<dbReference type="CDD" id="cd00156">
    <property type="entry name" value="REC"/>
    <property type="match status" value="1"/>
</dbReference>
<dbReference type="Gene3D" id="1.10.287.130">
    <property type="match status" value="1"/>
</dbReference>
<name>A0A1I3UU51_9BACT</name>
<dbReference type="InterPro" id="IPR011006">
    <property type="entry name" value="CheY-like_superfamily"/>
</dbReference>
<dbReference type="PRINTS" id="PR00344">
    <property type="entry name" value="BCTRLSENSOR"/>
</dbReference>
<feature type="modified residue" description="4-aspartylphosphate" evidence="4">
    <location>
        <position position="60"/>
    </location>
</feature>
<comment type="catalytic activity">
    <reaction evidence="1">
        <text>ATP + protein L-histidine = ADP + protein N-phospho-L-histidine.</text>
        <dbReference type="EC" id="2.7.13.3"/>
    </reaction>
</comment>
<keyword evidence="3 4" id="KW-0597">Phosphoprotein</keyword>
<dbReference type="PROSITE" id="PS50110">
    <property type="entry name" value="RESPONSE_REGULATORY"/>
    <property type="match status" value="2"/>
</dbReference>
<evidence type="ECO:0000256" key="2">
    <source>
        <dbReference type="ARBA" id="ARBA00012438"/>
    </source>
</evidence>
<evidence type="ECO:0000259" key="6">
    <source>
        <dbReference type="PROSITE" id="PS50109"/>
    </source>
</evidence>
<dbReference type="STRING" id="52560.SAMN04488082_10895"/>
<reference evidence="9" key="1">
    <citation type="submission" date="2016-10" db="EMBL/GenBank/DDBJ databases">
        <authorList>
            <person name="Varghese N."/>
            <person name="Submissions S."/>
        </authorList>
    </citation>
    <scope>NUCLEOTIDE SEQUENCE [LARGE SCALE GENOMIC DNA]</scope>
    <source>
        <strain evidence="9">DSM 5918</strain>
    </source>
</reference>
<keyword evidence="5" id="KW-0175">Coiled coil</keyword>
<dbReference type="InterPro" id="IPR005467">
    <property type="entry name" value="His_kinase_dom"/>
</dbReference>
<dbReference type="InterPro" id="IPR004358">
    <property type="entry name" value="Sig_transdc_His_kin-like_C"/>
</dbReference>
<dbReference type="AlphaFoldDB" id="A0A1I3UU51"/>
<evidence type="ECO:0000256" key="4">
    <source>
        <dbReference type="PROSITE-ProRule" id="PRU00169"/>
    </source>
</evidence>
<dbReference type="SMART" id="SM00448">
    <property type="entry name" value="REC"/>
    <property type="match status" value="2"/>
</dbReference>
<dbReference type="OrthoDB" id="5342753at2"/>
<feature type="domain" description="Response regulatory" evidence="7">
    <location>
        <begin position="11"/>
        <end position="125"/>
    </location>
</feature>
<dbReference type="InterPro" id="IPR003661">
    <property type="entry name" value="HisK_dim/P_dom"/>
</dbReference>
<feature type="domain" description="Response regulatory" evidence="7">
    <location>
        <begin position="424"/>
        <end position="537"/>
    </location>
</feature>
<dbReference type="InterPro" id="IPR003594">
    <property type="entry name" value="HATPase_dom"/>
</dbReference>
<evidence type="ECO:0000313" key="9">
    <source>
        <dbReference type="Proteomes" id="UP000198635"/>
    </source>
</evidence>
<dbReference type="GO" id="GO:0000155">
    <property type="term" value="F:phosphorelay sensor kinase activity"/>
    <property type="evidence" value="ECO:0007669"/>
    <property type="project" value="InterPro"/>
</dbReference>
<dbReference type="InterPro" id="IPR001789">
    <property type="entry name" value="Sig_transdc_resp-reg_receiver"/>
</dbReference>
<evidence type="ECO:0000256" key="3">
    <source>
        <dbReference type="ARBA" id="ARBA00022553"/>
    </source>
</evidence>
<organism evidence="8 9">
    <name type="scientific">Desulfomicrobium apsheronum</name>
    <dbReference type="NCBI Taxonomy" id="52560"/>
    <lineage>
        <taxon>Bacteria</taxon>
        <taxon>Pseudomonadati</taxon>
        <taxon>Thermodesulfobacteriota</taxon>
        <taxon>Desulfovibrionia</taxon>
        <taxon>Desulfovibrionales</taxon>
        <taxon>Desulfomicrobiaceae</taxon>
        <taxon>Desulfomicrobium</taxon>
    </lineage>
</organism>
<gene>
    <name evidence="8" type="ORF">SAMN04488082_10895</name>
</gene>
<dbReference type="PANTHER" id="PTHR43547:SF2">
    <property type="entry name" value="HYBRID SIGNAL TRANSDUCTION HISTIDINE KINASE C"/>
    <property type="match status" value="1"/>
</dbReference>
<dbReference type="Gene3D" id="3.30.565.10">
    <property type="entry name" value="Histidine kinase-like ATPase, C-terminal domain"/>
    <property type="match status" value="1"/>
</dbReference>
<dbReference type="SUPFAM" id="SSF55874">
    <property type="entry name" value="ATPase domain of HSP90 chaperone/DNA topoisomerase II/histidine kinase"/>
    <property type="match status" value="1"/>
</dbReference>
<dbReference type="Pfam" id="PF02518">
    <property type="entry name" value="HATPase_c"/>
    <property type="match status" value="1"/>
</dbReference>
<dbReference type="RefSeq" id="WP_092374708.1">
    <property type="nucleotide sequence ID" value="NZ_FORX01000008.1"/>
</dbReference>
<dbReference type="EC" id="2.7.13.3" evidence="2"/>
<evidence type="ECO:0000256" key="5">
    <source>
        <dbReference type="SAM" id="Coils"/>
    </source>
</evidence>
<evidence type="ECO:0000313" key="8">
    <source>
        <dbReference type="EMBL" id="SFJ85616.1"/>
    </source>
</evidence>
<feature type="coiled-coil region" evidence="5">
    <location>
        <begin position="128"/>
        <end position="163"/>
    </location>
</feature>
<accession>A0A1I3UU51</accession>
<dbReference type="Pfam" id="PF00072">
    <property type="entry name" value="Response_reg"/>
    <property type="match status" value="2"/>
</dbReference>
<dbReference type="Gene3D" id="3.40.50.2300">
    <property type="match status" value="2"/>
</dbReference>
<dbReference type="EMBL" id="FORX01000008">
    <property type="protein sequence ID" value="SFJ85616.1"/>
    <property type="molecule type" value="Genomic_DNA"/>
</dbReference>
<dbReference type="SUPFAM" id="SSF52172">
    <property type="entry name" value="CheY-like"/>
    <property type="match status" value="2"/>
</dbReference>
<evidence type="ECO:0000256" key="1">
    <source>
        <dbReference type="ARBA" id="ARBA00000085"/>
    </source>
</evidence>
<feature type="modified residue" description="4-aspartylphosphate" evidence="4">
    <location>
        <position position="475"/>
    </location>
</feature>
<dbReference type="Proteomes" id="UP000198635">
    <property type="component" value="Unassembled WGS sequence"/>
</dbReference>
<dbReference type="SUPFAM" id="SSF47384">
    <property type="entry name" value="Homodimeric domain of signal transducing histidine kinase"/>
    <property type="match status" value="1"/>
</dbReference>